<name>A0A7S3JZT8_9STRA</name>
<accession>A0A7S3JZT8</accession>
<gene>
    <name evidence="4" type="ORF">ALAG00032_LOCUS11231</name>
</gene>
<dbReference type="AlphaFoldDB" id="A0A7S3JZT8"/>
<reference evidence="4" key="1">
    <citation type="submission" date="2021-01" db="EMBL/GenBank/DDBJ databases">
        <authorList>
            <person name="Corre E."/>
            <person name="Pelletier E."/>
            <person name="Niang G."/>
            <person name="Scheremetjew M."/>
            <person name="Finn R."/>
            <person name="Kale V."/>
            <person name="Holt S."/>
            <person name="Cochrane G."/>
            <person name="Meng A."/>
            <person name="Brown T."/>
            <person name="Cohen L."/>
        </authorList>
    </citation>
    <scope>NUCLEOTIDE SEQUENCE</scope>
    <source>
        <strain evidence="4">CCMP1510</strain>
    </source>
</reference>
<evidence type="ECO:0000313" key="4">
    <source>
        <dbReference type="EMBL" id="CAE0370453.1"/>
    </source>
</evidence>
<dbReference type="SUPFAM" id="SSF48452">
    <property type="entry name" value="TPR-like"/>
    <property type="match status" value="1"/>
</dbReference>
<dbReference type="PROSITE" id="PS50005">
    <property type="entry name" value="TPR"/>
    <property type="match status" value="1"/>
</dbReference>
<keyword evidence="2 3" id="KW-0802">TPR repeat</keyword>
<dbReference type="Gene3D" id="1.25.40.10">
    <property type="entry name" value="Tetratricopeptide repeat domain"/>
    <property type="match status" value="1"/>
</dbReference>
<evidence type="ECO:0000256" key="3">
    <source>
        <dbReference type="PROSITE-ProRule" id="PRU00339"/>
    </source>
</evidence>
<proteinExistence type="predicted"/>
<dbReference type="PANTHER" id="PTHR11242">
    <property type="entry name" value="ARYL HYDROCARBON RECEPTOR INTERACTING PROTEIN RELATED"/>
    <property type="match status" value="1"/>
</dbReference>
<dbReference type="PANTHER" id="PTHR11242:SF0">
    <property type="entry name" value="TPR_REGION DOMAIN-CONTAINING PROTEIN"/>
    <property type="match status" value="1"/>
</dbReference>
<feature type="repeat" description="TPR" evidence="3">
    <location>
        <begin position="331"/>
        <end position="364"/>
    </location>
</feature>
<dbReference type="InterPro" id="IPR011990">
    <property type="entry name" value="TPR-like_helical_dom_sf"/>
</dbReference>
<organism evidence="4">
    <name type="scientific">Aureoumbra lagunensis</name>
    <dbReference type="NCBI Taxonomy" id="44058"/>
    <lineage>
        <taxon>Eukaryota</taxon>
        <taxon>Sar</taxon>
        <taxon>Stramenopiles</taxon>
        <taxon>Ochrophyta</taxon>
        <taxon>Pelagophyceae</taxon>
        <taxon>Pelagomonadales</taxon>
        <taxon>Aureoumbra</taxon>
    </lineage>
</organism>
<protein>
    <submittedName>
        <fullName evidence="4">Uncharacterized protein</fullName>
    </submittedName>
</protein>
<dbReference type="InterPro" id="IPR019734">
    <property type="entry name" value="TPR_rpt"/>
</dbReference>
<dbReference type="EMBL" id="HBIJ01016867">
    <property type="protein sequence ID" value="CAE0370453.1"/>
    <property type="molecule type" value="Transcribed_RNA"/>
</dbReference>
<sequence length="454" mass="50722">MSNKKILVIDGMSITGCDWYSTHIFDGVRASGEQAENLRQMWSDMGGIERVNYDYGKGKELVKERILCNKELKALIVCDLSDTDTSMLNFVTDLGELVLEFTKRGGWVLFPTSEGGCLVDRVLKNLFSVPWTSKGYYRSTWDVPPEQKERVLSLFGQDTPLAPYSAKCCTIRNAENHACYGASPDSRHESLSMVMSGNLDASRKESNSVTAPEGLEANFDVICCAADIGLGKVAYFGDVNAEYQTCFLIASMVRTATNSTLDISLDSITLSNKDPLALNSTDFGTILSLKEQGNQQFMQKKFRNASRYYLRAIKIYDDSYGSQGEQRNTKSILYSNLAECYLNLKQFSQALKAAVNALDVDQQNLKARLRLAKAITYEVVETVNTSQPIVNFDDVEGEIDSAKDELDAIEFDLENSSLSVSSVRKEIKNLRSLLKKSLQSARASHNQWMYSMMH</sequence>
<dbReference type="InterPro" id="IPR039663">
    <property type="entry name" value="AIP/AIPL1/TTC9"/>
</dbReference>
<keyword evidence="1" id="KW-0677">Repeat</keyword>
<evidence type="ECO:0000256" key="2">
    <source>
        <dbReference type="ARBA" id="ARBA00022803"/>
    </source>
</evidence>
<dbReference type="SMART" id="SM00028">
    <property type="entry name" value="TPR"/>
    <property type="match status" value="2"/>
</dbReference>
<evidence type="ECO:0000256" key="1">
    <source>
        <dbReference type="ARBA" id="ARBA00022737"/>
    </source>
</evidence>